<comment type="caution">
    <text evidence="1">The sequence shown here is derived from an EMBL/GenBank/DDBJ whole genome shotgun (WGS) entry which is preliminary data.</text>
</comment>
<gene>
    <name evidence="1" type="ORF">C7B45_05920</name>
</gene>
<dbReference type="AlphaFoldDB" id="A0A2T2WKG8"/>
<protein>
    <submittedName>
        <fullName evidence="1">Uncharacterized protein</fullName>
    </submittedName>
</protein>
<dbReference type="EMBL" id="PXYV01000013">
    <property type="protein sequence ID" value="PSR22733.1"/>
    <property type="molecule type" value="Genomic_DNA"/>
</dbReference>
<proteinExistence type="predicted"/>
<name>A0A2T2WKG8_9FIRM</name>
<evidence type="ECO:0000313" key="2">
    <source>
        <dbReference type="Proteomes" id="UP000241848"/>
    </source>
</evidence>
<sequence length="118" mass="13788">MEPWQARNSFRATSFAYRRHYAIRRALTASLGRQEPVDDRERQIARIDEFNEWWRTNRPRHYPHAPSVPAETLTRVLRPAVMPLLKRAGFTHLTPRTAYRCVDGNVEIGMVSAMKTLP</sequence>
<dbReference type="Proteomes" id="UP000241848">
    <property type="component" value="Unassembled WGS sequence"/>
</dbReference>
<reference evidence="1 2" key="1">
    <citation type="journal article" date="2014" name="BMC Genomics">
        <title>Comparison of environmental and isolate Sulfobacillus genomes reveals diverse carbon, sulfur, nitrogen, and hydrogen metabolisms.</title>
        <authorList>
            <person name="Justice N.B."/>
            <person name="Norman A."/>
            <person name="Brown C.T."/>
            <person name="Singh A."/>
            <person name="Thomas B.C."/>
            <person name="Banfield J.F."/>
        </authorList>
    </citation>
    <scope>NUCLEOTIDE SEQUENCE [LARGE SCALE GENOMIC DNA]</scope>
    <source>
        <strain evidence="1">AMDSBA3</strain>
    </source>
</reference>
<evidence type="ECO:0000313" key="1">
    <source>
        <dbReference type="EMBL" id="PSR22733.1"/>
    </source>
</evidence>
<accession>A0A2T2WKG8</accession>
<organism evidence="1 2">
    <name type="scientific">Sulfobacillus acidophilus</name>
    <dbReference type="NCBI Taxonomy" id="53633"/>
    <lineage>
        <taxon>Bacteria</taxon>
        <taxon>Bacillati</taxon>
        <taxon>Bacillota</taxon>
        <taxon>Clostridia</taxon>
        <taxon>Eubacteriales</taxon>
        <taxon>Clostridiales Family XVII. Incertae Sedis</taxon>
        <taxon>Sulfobacillus</taxon>
    </lineage>
</organism>